<dbReference type="InterPro" id="IPR013766">
    <property type="entry name" value="Thioredoxin_domain"/>
</dbReference>
<dbReference type="Proteomes" id="UP000051576">
    <property type="component" value="Unassembled WGS sequence"/>
</dbReference>
<dbReference type="PANTHER" id="PTHR43110:SF1">
    <property type="entry name" value="THIOL PEROXIDASE"/>
    <property type="match status" value="1"/>
</dbReference>
<dbReference type="Pfam" id="PF00578">
    <property type="entry name" value="AhpC-TSA"/>
    <property type="match status" value="1"/>
</dbReference>
<name>A0A0R2CBP3_9LACO</name>
<dbReference type="PATRIC" id="fig|1133569.4.peg.1974"/>
<keyword evidence="1 6" id="KW-0560">Oxidoreductase</keyword>
<keyword evidence="4" id="KW-0676">Redox-active center</keyword>
<keyword evidence="3" id="KW-1015">Disulfide bond</keyword>
<dbReference type="eggNOG" id="COG2077">
    <property type="taxonomic scope" value="Bacteria"/>
</dbReference>
<dbReference type="InterPro" id="IPR050455">
    <property type="entry name" value="Tpx_Peroxidase_subfamily"/>
</dbReference>
<dbReference type="GO" id="GO:0008379">
    <property type="term" value="F:thioredoxin peroxidase activity"/>
    <property type="evidence" value="ECO:0007669"/>
    <property type="project" value="InterPro"/>
</dbReference>
<evidence type="ECO:0000256" key="3">
    <source>
        <dbReference type="ARBA" id="ARBA00023157"/>
    </source>
</evidence>
<dbReference type="AlphaFoldDB" id="A0A0R2CBP3"/>
<proteinExistence type="predicted"/>
<dbReference type="InterPro" id="IPR000866">
    <property type="entry name" value="AhpC/TSA"/>
</dbReference>
<accession>A0A0R2CBP3</accession>
<dbReference type="SUPFAM" id="SSF52833">
    <property type="entry name" value="Thioredoxin-like"/>
    <property type="match status" value="1"/>
</dbReference>
<comment type="caution">
    <text evidence="6">The sequence shown here is derived from an EMBL/GenBank/DDBJ whole genome shotgun (WGS) entry which is preliminary data.</text>
</comment>
<feature type="domain" description="Thioredoxin" evidence="5">
    <location>
        <begin position="13"/>
        <end position="158"/>
    </location>
</feature>
<dbReference type="NCBIfam" id="NF001808">
    <property type="entry name" value="PRK00522.1"/>
    <property type="match status" value="1"/>
</dbReference>
<evidence type="ECO:0000256" key="4">
    <source>
        <dbReference type="ARBA" id="ARBA00023284"/>
    </source>
</evidence>
<organism evidence="6 7">
    <name type="scientific">Liquorilactobacillus vini DSM 20605</name>
    <dbReference type="NCBI Taxonomy" id="1133569"/>
    <lineage>
        <taxon>Bacteria</taxon>
        <taxon>Bacillati</taxon>
        <taxon>Bacillota</taxon>
        <taxon>Bacilli</taxon>
        <taxon>Lactobacillales</taxon>
        <taxon>Lactobacillaceae</taxon>
        <taxon>Liquorilactobacillus</taxon>
    </lineage>
</organism>
<dbReference type="CDD" id="cd03014">
    <property type="entry name" value="PRX_Atyp2cys"/>
    <property type="match status" value="1"/>
</dbReference>
<keyword evidence="1 6" id="KW-0575">Peroxidase</keyword>
<evidence type="ECO:0000256" key="2">
    <source>
        <dbReference type="ARBA" id="ARBA00022862"/>
    </source>
</evidence>
<protein>
    <submittedName>
        <fullName evidence="6">Thioredoxin peroxidase</fullName>
    </submittedName>
</protein>
<dbReference type="InterPro" id="IPR036249">
    <property type="entry name" value="Thioredoxin-like_sf"/>
</dbReference>
<evidence type="ECO:0000256" key="1">
    <source>
        <dbReference type="ARBA" id="ARBA00022559"/>
    </source>
</evidence>
<dbReference type="Gene3D" id="3.40.30.10">
    <property type="entry name" value="Glutaredoxin"/>
    <property type="match status" value="1"/>
</dbReference>
<dbReference type="PANTHER" id="PTHR43110">
    <property type="entry name" value="THIOL PEROXIDASE"/>
    <property type="match status" value="1"/>
</dbReference>
<sequence>MHGEPLTTNGQPPVVGEQFPEFALKTSDSQSLGLTDLSGKVTLISVVPDIDTRVCSLSTKKFNQKVDQFPGINFLTISTNTPEQQQNWCAAADVTKIRLVSDQEHQLGEKLGIYVATKGIDSRSIWILDENGRIVYRELIIEQTNEPAYSQALAKLTALTK</sequence>
<dbReference type="EMBL" id="AYYX01000063">
    <property type="protein sequence ID" value="KRM85222.1"/>
    <property type="molecule type" value="Genomic_DNA"/>
</dbReference>
<evidence type="ECO:0000313" key="7">
    <source>
        <dbReference type="Proteomes" id="UP000051576"/>
    </source>
</evidence>
<dbReference type="PROSITE" id="PS51352">
    <property type="entry name" value="THIOREDOXIN_2"/>
    <property type="match status" value="1"/>
</dbReference>
<evidence type="ECO:0000313" key="6">
    <source>
        <dbReference type="EMBL" id="KRM85222.1"/>
    </source>
</evidence>
<dbReference type="STRING" id="1133569.FD21_GL001824"/>
<dbReference type="InterPro" id="IPR002065">
    <property type="entry name" value="TPX"/>
</dbReference>
<evidence type="ECO:0000259" key="5">
    <source>
        <dbReference type="PROSITE" id="PS51352"/>
    </source>
</evidence>
<keyword evidence="7" id="KW-1185">Reference proteome</keyword>
<reference evidence="6 7" key="1">
    <citation type="journal article" date="2015" name="Genome Announc.">
        <title>Expanding the biotechnology potential of lactobacilli through comparative genomics of 213 strains and associated genera.</title>
        <authorList>
            <person name="Sun Z."/>
            <person name="Harris H.M."/>
            <person name="McCann A."/>
            <person name="Guo C."/>
            <person name="Argimon S."/>
            <person name="Zhang W."/>
            <person name="Yang X."/>
            <person name="Jeffery I.B."/>
            <person name="Cooney J.C."/>
            <person name="Kagawa T.F."/>
            <person name="Liu W."/>
            <person name="Song Y."/>
            <person name="Salvetti E."/>
            <person name="Wrobel A."/>
            <person name="Rasinkangas P."/>
            <person name="Parkhill J."/>
            <person name="Rea M.C."/>
            <person name="O'Sullivan O."/>
            <person name="Ritari J."/>
            <person name="Douillard F.P."/>
            <person name="Paul Ross R."/>
            <person name="Yang R."/>
            <person name="Briner A.E."/>
            <person name="Felis G.E."/>
            <person name="de Vos W.M."/>
            <person name="Barrangou R."/>
            <person name="Klaenhammer T.R."/>
            <person name="Caufield P.W."/>
            <person name="Cui Y."/>
            <person name="Zhang H."/>
            <person name="O'Toole P.W."/>
        </authorList>
    </citation>
    <scope>NUCLEOTIDE SEQUENCE [LARGE SCALE GENOMIC DNA]</scope>
    <source>
        <strain evidence="6 7">DSM 20605</strain>
    </source>
</reference>
<gene>
    <name evidence="6" type="ORF">FD21_GL001824</name>
</gene>
<keyword evidence="2" id="KW-0049">Antioxidant</keyword>